<evidence type="ECO:0000256" key="3">
    <source>
        <dbReference type="ARBA" id="ARBA00011900"/>
    </source>
</evidence>
<dbReference type="InterPro" id="IPR029063">
    <property type="entry name" value="SAM-dependent_MTases_sf"/>
</dbReference>
<dbReference type="InterPro" id="IPR051537">
    <property type="entry name" value="DNA_Adenine_Mtase"/>
</dbReference>
<evidence type="ECO:0000256" key="8">
    <source>
        <dbReference type="ARBA" id="ARBA00023125"/>
    </source>
</evidence>
<dbReference type="Gene3D" id="3.40.50.150">
    <property type="entry name" value="Vaccinia Virus protein VP39"/>
    <property type="match status" value="1"/>
</dbReference>
<dbReference type="PANTHER" id="PTHR42933:SF3">
    <property type="entry name" value="TYPE I RESTRICTION ENZYME MJAVIII METHYLASE SUBUNIT"/>
    <property type="match status" value="1"/>
</dbReference>
<dbReference type="SUPFAM" id="SSF116734">
    <property type="entry name" value="DNA methylase specificity domain"/>
    <property type="match status" value="2"/>
</dbReference>
<comment type="similarity">
    <text evidence="1">Belongs to the N(4)/N(6)-methyltransferase family.</text>
</comment>
<dbReference type="AlphaFoldDB" id="A0A1F6FFY8"/>
<evidence type="ECO:0000256" key="5">
    <source>
        <dbReference type="ARBA" id="ARBA00022679"/>
    </source>
</evidence>
<dbReference type="GO" id="GO:0009307">
    <property type="term" value="P:DNA restriction-modification system"/>
    <property type="evidence" value="ECO:0007669"/>
    <property type="project" value="UniProtKB-KW"/>
</dbReference>
<evidence type="ECO:0000259" key="11">
    <source>
        <dbReference type="Pfam" id="PF02384"/>
    </source>
</evidence>
<dbReference type="Proteomes" id="UP000177325">
    <property type="component" value="Unassembled WGS sequence"/>
</dbReference>
<dbReference type="InterPro" id="IPR038333">
    <property type="entry name" value="T1MK-like_N_sf"/>
</dbReference>
<dbReference type="PANTHER" id="PTHR42933">
    <property type="entry name" value="SLR6095 PROTEIN"/>
    <property type="match status" value="1"/>
</dbReference>
<name>A0A1F6FFY8_9BACT</name>
<dbReference type="PRINTS" id="PR00507">
    <property type="entry name" value="N12N6MTFRASE"/>
</dbReference>
<gene>
    <name evidence="12" type="ORF">A3G90_01575</name>
</gene>
<keyword evidence="6" id="KW-0949">S-adenosyl-L-methionine</keyword>
<evidence type="ECO:0000256" key="2">
    <source>
        <dbReference type="ARBA" id="ARBA00010923"/>
    </source>
</evidence>
<protein>
    <recommendedName>
        <fullName evidence="3">site-specific DNA-methyltransferase (adenine-specific)</fullName>
        <ecNumber evidence="3">2.1.1.72</ecNumber>
    </recommendedName>
</protein>
<evidence type="ECO:0000256" key="6">
    <source>
        <dbReference type="ARBA" id="ARBA00022691"/>
    </source>
</evidence>
<evidence type="ECO:0000313" key="13">
    <source>
        <dbReference type="Proteomes" id="UP000177325"/>
    </source>
</evidence>
<evidence type="ECO:0000256" key="4">
    <source>
        <dbReference type="ARBA" id="ARBA00022603"/>
    </source>
</evidence>
<keyword evidence="4 12" id="KW-0489">Methyltransferase</keyword>
<evidence type="ECO:0000313" key="12">
    <source>
        <dbReference type="EMBL" id="OGG84758.1"/>
    </source>
</evidence>
<evidence type="ECO:0000256" key="7">
    <source>
        <dbReference type="ARBA" id="ARBA00022747"/>
    </source>
</evidence>
<accession>A0A1F6FFY8</accession>
<dbReference type="InterPro" id="IPR000055">
    <property type="entry name" value="Restrct_endonuc_typeI_TRD"/>
</dbReference>
<dbReference type="GO" id="GO:0032259">
    <property type="term" value="P:methylation"/>
    <property type="evidence" value="ECO:0007669"/>
    <property type="project" value="UniProtKB-KW"/>
</dbReference>
<dbReference type="EMBL" id="MFMM01000001">
    <property type="protein sequence ID" value="OGG84758.1"/>
    <property type="molecule type" value="Genomic_DNA"/>
</dbReference>
<evidence type="ECO:0000256" key="1">
    <source>
        <dbReference type="ARBA" id="ARBA00006594"/>
    </source>
</evidence>
<dbReference type="GO" id="GO:0008170">
    <property type="term" value="F:N-methyltransferase activity"/>
    <property type="evidence" value="ECO:0007669"/>
    <property type="project" value="InterPro"/>
</dbReference>
<dbReference type="Gene3D" id="3.90.220.20">
    <property type="entry name" value="DNA methylase specificity domains"/>
    <property type="match status" value="2"/>
</dbReference>
<comment type="similarity">
    <text evidence="2">Belongs to the type-I restriction system S methylase family.</text>
</comment>
<sequence length="821" mass="92672">MINADTKRHIDSARQVLVGVVPNPTSQIDQITNALIYKFMDDMDQSAIKAGGDPSFFIGDLEPYAWTKIMNERLGHQERMNLYAEALVKFSQAKQLPPLFRDIFKSAYLPYRSPETLGLFLKEISYFDYAHPEDLGDAYEYLLSIMSSQGDAGQFRTPRNIIDFMVDVVNPTKDDKVLDPACGTGGFLVSSYKHIIEQHDGKDDPDHKEKPLTPEQRKKLFTNFEGYDIDPSMVRIAQVNMYLHQFKNPQVSQYDTLTQEEHWGEKYDVILANPPFMSPQGGIRPHNKFSLPSNRSEVLFVDYIMNHLKPKGRAGIIVPEGIIFKSDTATKALRKALVEDGLYAVVSLPAGVFNPYAGVKTSILLFDNEHAKQSDELLFVKVENDGFDLGAQRRPISKNDLPEALKILNAWREGEKVESPIAQWVLRKTIAETIDYNLSAAKYFEAVDYSNTKWPTIDLDEVSVLIQRGKSPKYGEGGPQIIKSGQARGYFSFDSTQKFYVANDFEIDHRKLQKGDLLINSTGVGTAGRVTLFELEGDYLVDSHITIVRLDNTKVLPKFVLYNLANFYGFKAIEAMAKGNGGQIELSLATIKALKIPLPPLEVQQQIVLELDGYQKIIDGARQIVDNWKPKVEIDHAWELKKLESLLVRISDQIDPQKHKGDVFYVGLENIDSGTGLITGNLMTPCDVIKSLKNAFKAGDILYGKLRPNLNKVWLADRDGICSTDILVFRGTDSTIARFFWYLMLSERFLQQAMSGIKGANLPRVGYEHIKEILMPAPPIKEQQLIIDRVEAERAHVESARTLIDLYTQKTQSSIAKLWSE</sequence>
<keyword evidence="8" id="KW-0238">DNA-binding</keyword>
<evidence type="ECO:0000259" key="10">
    <source>
        <dbReference type="Pfam" id="PF01420"/>
    </source>
</evidence>
<dbReference type="SUPFAM" id="SSF53335">
    <property type="entry name" value="S-adenosyl-L-methionine-dependent methyltransferases"/>
    <property type="match status" value="1"/>
</dbReference>
<comment type="caution">
    <text evidence="12">The sequence shown here is derived from an EMBL/GenBank/DDBJ whole genome shotgun (WGS) entry which is preliminary data.</text>
</comment>
<dbReference type="InterPro" id="IPR002052">
    <property type="entry name" value="DNA_methylase_N6_adenine_CS"/>
</dbReference>
<dbReference type="InterPro" id="IPR044946">
    <property type="entry name" value="Restrct_endonuc_typeI_TRD_sf"/>
</dbReference>
<keyword evidence="7" id="KW-0680">Restriction system</keyword>
<dbReference type="EC" id="2.1.1.72" evidence="3"/>
<dbReference type="PROSITE" id="PS00092">
    <property type="entry name" value="N6_MTASE"/>
    <property type="match status" value="1"/>
</dbReference>
<dbReference type="CDD" id="cd02440">
    <property type="entry name" value="AdoMet_MTases"/>
    <property type="match status" value="1"/>
</dbReference>
<dbReference type="InterPro" id="IPR003356">
    <property type="entry name" value="DNA_methylase_A-5"/>
</dbReference>
<evidence type="ECO:0000256" key="9">
    <source>
        <dbReference type="ARBA" id="ARBA00047942"/>
    </source>
</evidence>
<feature type="domain" description="DNA methylase adenine-specific" evidence="11">
    <location>
        <begin position="133"/>
        <end position="448"/>
    </location>
</feature>
<dbReference type="GO" id="GO:0009007">
    <property type="term" value="F:site-specific DNA-methyltransferase (adenine-specific) activity"/>
    <property type="evidence" value="ECO:0007669"/>
    <property type="project" value="UniProtKB-EC"/>
</dbReference>
<organism evidence="12 13">
    <name type="scientific">Candidatus Kaiserbacteria bacterium RIFCSPLOWO2_12_FULL_45_26</name>
    <dbReference type="NCBI Taxonomy" id="1798525"/>
    <lineage>
        <taxon>Bacteria</taxon>
        <taxon>Candidatus Kaiseribacteriota</taxon>
    </lineage>
</organism>
<dbReference type="Pfam" id="PF02384">
    <property type="entry name" value="N6_Mtase"/>
    <property type="match status" value="1"/>
</dbReference>
<feature type="domain" description="Type I restriction modification DNA specificity" evidence="10">
    <location>
        <begin position="454"/>
        <end position="618"/>
    </location>
</feature>
<dbReference type="Pfam" id="PF01420">
    <property type="entry name" value="Methylase_S"/>
    <property type="match status" value="1"/>
</dbReference>
<dbReference type="GO" id="GO:0003677">
    <property type="term" value="F:DNA binding"/>
    <property type="evidence" value="ECO:0007669"/>
    <property type="project" value="UniProtKB-KW"/>
</dbReference>
<comment type="catalytic activity">
    <reaction evidence="9">
        <text>a 2'-deoxyadenosine in DNA + S-adenosyl-L-methionine = an N(6)-methyl-2'-deoxyadenosine in DNA + S-adenosyl-L-homocysteine + H(+)</text>
        <dbReference type="Rhea" id="RHEA:15197"/>
        <dbReference type="Rhea" id="RHEA-COMP:12418"/>
        <dbReference type="Rhea" id="RHEA-COMP:12419"/>
        <dbReference type="ChEBI" id="CHEBI:15378"/>
        <dbReference type="ChEBI" id="CHEBI:57856"/>
        <dbReference type="ChEBI" id="CHEBI:59789"/>
        <dbReference type="ChEBI" id="CHEBI:90615"/>
        <dbReference type="ChEBI" id="CHEBI:90616"/>
        <dbReference type="EC" id="2.1.1.72"/>
    </reaction>
</comment>
<proteinExistence type="inferred from homology"/>
<reference evidence="12 13" key="1">
    <citation type="journal article" date="2016" name="Nat. Commun.">
        <title>Thousands of microbial genomes shed light on interconnected biogeochemical processes in an aquifer system.</title>
        <authorList>
            <person name="Anantharaman K."/>
            <person name="Brown C.T."/>
            <person name="Hug L.A."/>
            <person name="Sharon I."/>
            <person name="Castelle C.J."/>
            <person name="Probst A.J."/>
            <person name="Thomas B.C."/>
            <person name="Singh A."/>
            <person name="Wilkins M.J."/>
            <person name="Karaoz U."/>
            <person name="Brodie E.L."/>
            <person name="Williams K.H."/>
            <person name="Hubbard S.S."/>
            <person name="Banfield J.F."/>
        </authorList>
    </citation>
    <scope>NUCLEOTIDE SEQUENCE [LARGE SCALE GENOMIC DNA]</scope>
</reference>
<dbReference type="Gene3D" id="1.20.1260.30">
    <property type="match status" value="1"/>
</dbReference>
<keyword evidence="5" id="KW-0808">Transferase</keyword>
<dbReference type="STRING" id="1798525.A3G90_01575"/>